<dbReference type="Proteomes" id="UP000691718">
    <property type="component" value="Unassembled WGS sequence"/>
</dbReference>
<name>A0A8S3XCP8_PARAO</name>
<evidence type="ECO:0000313" key="4">
    <source>
        <dbReference type="Proteomes" id="UP000691718"/>
    </source>
</evidence>
<evidence type="ECO:0000256" key="1">
    <source>
        <dbReference type="SAM" id="Coils"/>
    </source>
</evidence>
<feature type="coiled-coil region" evidence="1">
    <location>
        <begin position="318"/>
        <end position="366"/>
    </location>
</feature>
<keyword evidence="1" id="KW-0175">Coiled coil</keyword>
<dbReference type="AlphaFoldDB" id="A0A8S3XCP8"/>
<evidence type="ECO:0000256" key="2">
    <source>
        <dbReference type="SAM" id="MobiDB-lite"/>
    </source>
</evidence>
<dbReference type="EMBL" id="CAJQZP010001045">
    <property type="protein sequence ID" value="CAG5013193.1"/>
    <property type="molecule type" value="Genomic_DNA"/>
</dbReference>
<keyword evidence="4" id="KW-1185">Reference proteome</keyword>
<organism evidence="3 4">
    <name type="scientific">Parnassius apollo</name>
    <name type="common">Apollo butterfly</name>
    <name type="synonym">Papilio apollo</name>
    <dbReference type="NCBI Taxonomy" id="110799"/>
    <lineage>
        <taxon>Eukaryota</taxon>
        <taxon>Metazoa</taxon>
        <taxon>Ecdysozoa</taxon>
        <taxon>Arthropoda</taxon>
        <taxon>Hexapoda</taxon>
        <taxon>Insecta</taxon>
        <taxon>Pterygota</taxon>
        <taxon>Neoptera</taxon>
        <taxon>Endopterygota</taxon>
        <taxon>Lepidoptera</taxon>
        <taxon>Glossata</taxon>
        <taxon>Ditrysia</taxon>
        <taxon>Papilionoidea</taxon>
        <taxon>Papilionidae</taxon>
        <taxon>Parnassiinae</taxon>
        <taxon>Parnassini</taxon>
        <taxon>Parnassius</taxon>
        <taxon>Parnassius</taxon>
    </lineage>
</organism>
<protein>
    <submittedName>
        <fullName evidence="3">(apollo) hypothetical protein</fullName>
    </submittedName>
</protein>
<feature type="compositionally biased region" description="Low complexity" evidence="2">
    <location>
        <begin position="178"/>
        <end position="187"/>
    </location>
</feature>
<reference evidence="3" key="1">
    <citation type="submission" date="2021-04" db="EMBL/GenBank/DDBJ databases">
        <authorList>
            <person name="Tunstrom K."/>
        </authorList>
    </citation>
    <scope>NUCLEOTIDE SEQUENCE</scope>
</reference>
<evidence type="ECO:0000313" key="3">
    <source>
        <dbReference type="EMBL" id="CAG5013193.1"/>
    </source>
</evidence>
<dbReference type="OrthoDB" id="7476611at2759"/>
<accession>A0A8S3XCP8</accession>
<feature type="region of interest" description="Disordered" evidence="2">
    <location>
        <begin position="178"/>
        <end position="202"/>
    </location>
</feature>
<sequence length="527" mass="59862">MEEIEEDNSEINASEDSKQDDEEVVQFKRPKTLSKRAKNIDIEKKMNEAYDYLKQLIMFRLVTAAEKENSEMAVGRKYLRVTPEKVTDGRTRMAVKKLMDDNLGISVERDMDGRMGMAVKKLTDDNFGMAVEKYMDSRMGMFVKKVDGCQGVELLAAPNHGLNTSGTDDTVSVVTTTSNNQTSGQQTIINNDNNEDYGASTSSRMTDVTSIHITDSTETFNSYGSRADSARLSSATEYTKFCNALQLRLALNTTSNPDSDDNNYIKITKSLKRALGDLPFQPLSSISEIKVMFAELKTQQDQKFELLNTALMTIVTQNQEIQKSVETLTHQHQDLLAKINHLELENNEYKQQILTLETKLDLLEKCARGNSIEIRNLPVQTNENKIVLNDIIHKLGLTLGLNTPIQDSEIRNIFRTKTDAIIVDFNSILRKETFLLNYKNYNKSKRQNGETVLNSEHINLPGTPRSIYISEYLTTKLRRVFYIARESVKNKKLFAAWTAYGKIYVKKEGGTKPIRVDNESELYKLTL</sequence>
<gene>
    <name evidence="3" type="ORF">PAPOLLO_LOCUS15885</name>
</gene>
<feature type="region of interest" description="Disordered" evidence="2">
    <location>
        <begin position="1"/>
        <end position="27"/>
    </location>
</feature>
<comment type="caution">
    <text evidence="3">The sequence shown here is derived from an EMBL/GenBank/DDBJ whole genome shotgun (WGS) entry which is preliminary data.</text>
</comment>
<proteinExistence type="predicted"/>